<dbReference type="InterPro" id="IPR052929">
    <property type="entry name" value="RNase_H-like_EbsB-rel"/>
</dbReference>
<feature type="domain" description="Reverse transcriptase zinc-binding" evidence="2">
    <location>
        <begin position="148"/>
        <end position="236"/>
    </location>
</feature>
<accession>A0A803QCN7</accession>
<proteinExistence type="predicted"/>
<dbReference type="InterPro" id="IPR044730">
    <property type="entry name" value="RNase_H-like_dom_plant"/>
</dbReference>
<dbReference type="SUPFAM" id="SSF53098">
    <property type="entry name" value="Ribonuclease H-like"/>
    <property type="match status" value="1"/>
</dbReference>
<feature type="domain" description="RNase H type-1" evidence="1">
    <location>
        <begin position="336"/>
        <end position="433"/>
    </location>
</feature>
<protein>
    <recommendedName>
        <fullName evidence="5">RNase H type-1 domain-containing protein</fullName>
    </recommendedName>
</protein>
<dbReference type="InterPro" id="IPR002156">
    <property type="entry name" value="RNaseH_domain"/>
</dbReference>
<organism evidence="3 4">
    <name type="scientific">Cannabis sativa</name>
    <name type="common">Hemp</name>
    <name type="synonym">Marijuana</name>
    <dbReference type="NCBI Taxonomy" id="3483"/>
    <lineage>
        <taxon>Eukaryota</taxon>
        <taxon>Viridiplantae</taxon>
        <taxon>Streptophyta</taxon>
        <taxon>Embryophyta</taxon>
        <taxon>Tracheophyta</taxon>
        <taxon>Spermatophyta</taxon>
        <taxon>Magnoliopsida</taxon>
        <taxon>eudicotyledons</taxon>
        <taxon>Gunneridae</taxon>
        <taxon>Pentapetalae</taxon>
        <taxon>rosids</taxon>
        <taxon>fabids</taxon>
        <taxon>Rosales</taxon>
        <taxon>Cannabaceae</taxon>
        <taxon>Cannabis</taxon>
    </lineage>
</organism>
<dbReference type="CDD" id="cd06222">
    <property type="entry name" value="RNase_H_like"/>
    <property type="match status" value="1"/>
</dbReference>
<dbReference type="GO" id="GO:0003676">
    <property type="term" value="F:nucleic acid binding"/>
    <property type="evidence" value="ECO:0007669"/>
    <property type="project" value="InterPro"/>
</dbReference>
<dbReference type="EnsemblPlants" id="evm.model.08.881">
    <property type="protein sequence ID" value="cds.evm.model.08.881"/>
    <property type="gene ID" value="evm.TU.08.881"/>
</dbReference>
<dbReference type="InterPro" id="IPR036397">
    <property type="entry name" value="RNaseH_sf"/>
</dbReference>
<dbReference type="InterPro" id="IPR026960">
    <property type="entry name" value="RVT-Znf"/>
</dbReference>
<evidence type="ECO:0000259" key="1">
    <source>
        <dbReference type="Pfam" id="PF13456"/>
    </source>
</evidence>
<evidence type="ECO:0008006" key="5">
    <source>
        <dbReference type="Google" id="ProtNLM"/>
    </source>
</evidence>
<dbReference type="Gramene" id="evm.model.08.881">
    <property type="protein sequence ID" value="cds.evm.model.08.881"/>
    <property type="gene ID" value="evm.TU.08.881"/>
</dbReference>
<dbReference type="Pfam" id="PF13966">
    <property type="entry name" value="zf-RVT"/>
    <property type="match status" value="1"/>
</dbReference>
<dbReference type="PANTHER" id="PTHR47074:SF11">
    <property type="entry name" value="REVERSE TRANSCRIPTASE-LIKE PROTEIN"/>
    <property type="match status" value="1"/>
</dbReference>
<dbReference type="PANTHER" id="PTHR47074">
    <property type="entry name" value="BNAC02G40300D PROTEIN"/>
    <property type="match status" value="1"/>
</dbReference>
<keyword evidence="4" id="KW-1185">Reference proteome</keyword>
<dbReference type="InterPro" id="IPR012337">
    <property type="entry name" value="RNaseH-like_sf"/>
</dbReference>
<reference evidence="3" key="1">
    <citation type="submission" date="2018-11" db="EMBL/GenBank/DDBJ databases">
        <authorList>
            <person name="Grassa J C."/>
        </authorList>
    </citation>
    <scope>NUCLEOTIDE SEQUENCE [LARGE SCALE GENOMIC DNA]</scope>
</reference>
<dbReference type="Proteomes" id="UP000596661">
    <property type="component" value="Chromosome 8"/>
</dbReference>
<dbReference type="AlphaFoldDB" id="A0A803QCN7"/>
<dbReference type="EMBL" id="UZAU01000694">
    <property type="status" value="NOT_ANNOTATED_CDS"/>
    <property type="molecule type" value="Genomic_DNA"/>
</dbReference>
<name>A0A803QCN7_CANSA</name>
<dbReference type="Gene3D" id="3.30.420.10">
    <property type="entry name" value="Ribonuclease H-like superfamily/Ribonuclease H"/>
    <property type="match status" value="1"/>
</dbReference>
<reference evidence="3" key="2">
    <citation type="submission" date="2021-03" db="UniProtKB">
        <authorList>
            <consortium name="EnsemblPlants"/>
        </authorList>
    </citation>
    <scope>IDENTIFICATION</scope>
</reference>
<evidence type="ECO:0000259" key="2">
    <source>
        <dbReference type="Pfam" id="PF13966"/>
    </source>
</evidence>
<evidence type="ECO:0000313" key="4">
    <source>
        <dbReference type="Proteomes" id="UP000596661"/>
    </source>
</evidence>
<sequence length="462" mass="51716">MLGKQAWRLISNEGSIVSRVYKARYYPQESFFSASLGCNPSFIWKSLFETKDLIKAGTIIHIGNGLHTSITSDPWLPDLNNPKVTSAHPALFGQKVTSLMCVGETSWDSEILNDMFDDRDKALILGIPLSQASREDCWSWLLEKSGIYSVKSAYRVLQQSKNNGQQNSALWKDFWKIEVPSKGLHFGWKAITGCLPTKVQLQIKHVPVDNLCPFCNVAAETIIHILVYCPYANSCWIRSSISISTDTFVSFSSWFEAQVAGKNGSLLKEILMIAWAIWNARNKLVWDKKSMLAADVVLSARSTLNQWSFAHQRRMDPLLMFNEHNVEVEHWITPANDTIKAASVGKIGRVAPEVAEVAGIKEALSWIKSKDWHKVSLESDCLVAVQAIHSSASLPSAFGQLVADCQQLLAALNNVKVYFVKHSANKAAHFHARSSCYPSVRVFYDYNSPAELVEIVKNDSYL</sequence>
<evidence type="ECO:0000313" key="3">
    <source>
        <dbReference type="EnsemblPlants" id="cds.evm.model.08.881"/>
    </source>
</evidence>
<dbReference type="GO" id="GO:0004523">
    <property type="term" value="F:RNA-DNA hybrid ribonuclease activity"/>
    <property type="evidence" value="ECO:0007669"/>
    <property type="project" value="InterPro"/>
</dbReference>
<dbReference type="Pfam" id="PF13456">
    <property type="entry name" value="RVT_3"/>
    <property type="match status" value="1"/>
</dbReference>